<dbReference type="InterPro" id="IPR012551">
    <property type="entry name" value="DUF1707_SHOCT-like"/>
</dbReference>
<dbReference type="Pfam" id="PF08044">
    <property type="entry name" value="DUF1707"/>
    <property type="match status" value="1"/>
</dbReference>
<dbReference type="AlphaFoldDB" id="A0A4D4J9L7"/>
<evidence type="ECO:0000313" key="5">
    <source>
        <dbReference type="Proteomes" id="UP000298860"/>
    </source>
</evidence>
<evidence type="ECO:0000256" key="2">
    <source>
        <dbReference type="SAM" id="Phobius"/>
    </source>
</evidence>
<feature type="transmembrane region" description="Helical" evidence="2">
    <location>
        <begin position="97"/>
        <end position="117"/>
    </location>
</feature>
<dbReference type="Proteomes" id="UP000298860">
    <property type="component" value="Unassembled WGS sequence"/>
</dbReference>
<dbReference type="PANTHER" id="PTHR40763">
    <property type="entry name" value="MEMBRANE PROTEIN-RELATED"/>
    <property type="match status" value="1"/>
</dbReference>
<protein>
    <recommendedName>
        <fullName evidence="3">DUF1707 domain-containing protein</fullName>
    </recommendedName>
</protein>
<keyword evidence="5" id="KW-1185">Reference proteome</keyword>
<evidence type="ECO:0000313" key="4">
    <source>
        <dbReference type="EMBL" id="GDY31368.1"/>
    </source>
</evidence>
<feature type="compositionally biased region" description="Pro residues" evidence="1">
    <location>
        <begin position="77"/>
        <end position="86"/>
    </location>
</feature>
<feature type="transmembrane region" description="Helical" evidence="2">
    <location>
        <begin position="123"/>
        <end position="141"/>
    </location>
</feature>
<feature type="domain" description="DUF1707" evidence="3">
    <location>
        <begin position="9"/>
        <end position="61"/>
    </location>
</feature>
<proteinExistence type="predicted"/>
<name>A0A4D4J9L7_9PSEU</name>
<keyword evidence="2" id="KW-0472">Membrane</keyword>
<dbReference type="EMBL" id="BJFL01000013">
    <property type="protein sequence ID" value="GDY31368.1"/>
    <property type="molecule type" value="Genomic_DNA"/>
</dbReference>
<gene>
    <name evidence="4" type="ORF">GTS_30010</name>
</gene>
<comment type="caution">
    <text evidence="4">The sequence shown here is derived from an EMBL/GenBank/DDBJ whole genome shotgun (WGS) entry which is preliminary data.</text>
</comment>
<accession>A0A4D4J9L7</accession>
<feature type="compositionally biased region" description="Low complexity" evidence="1">
    <location>
        <begin position="65"/>
        <end position="76"/>
    </location>
</feature>
<dbReference type="RefSeq" id="WP_137814435.1">
    <property type="nucleotide sequence ID" value="NZ_BJFL01000013.1"/>
</dbReference>
<evidence type="ECO:0000256" key="1">
    <source>
        <dbReference type="SAM" id="MobiDB-lite"/>
    </source>
</evidence>
<keyword evidence="2" id="KW-0812">Transmembrane</keyword>
<sequence>MNDPQSPDIRIGDAEREEALRALGEHMSAGRLDIDEYGERSAQVSTAKTRGDLAALFVDLPEPRPTFSTPAPATTPAAPPARPAPADPVRRWEQRPLAQRIGGAVMGVSWILMIPLFLVTHVWWVFLLPLVLSVVLGSLWGKDWENDRREWQRAQRERRRHHRDDR</sequence>
<reference evidence="5" key="1">
    <citation type="submission" date="2019-04" db="EMBL/GenBank/DDBJ databases">
        <title>Draft genome sequence of Pseudonocardiaceae bacterium SL3-2-4.</title>
        <authorList>
            <person name="Ningsih F."/>
            <person name="Yokota A."/>
            <person name="Sakai Y."/>
            <person name="Nanatani K."/>
            <person name="Yabe S."/>
            <person name="Oetari A."/>
            <person name="Sjamsuridzal W."/>
        </authorList>
    </citation>
    <scope>NUCLEOTIDE SEQUENCE [LARGE SCALE GENOMIC DNA]</scope>
    <source>
        <strain evidence="5">SL3-2-4</strain>
    </source>
</reference>
<dbReference type="PANTHER" id="PTHR40763:SF5">
    <property type="entry name" value="MEMBRANE PROTEIN"/>
    <property type="match status" value="1"/>
</dbReference>
<evidence type="ECO:0000259" key="3">
    <source>
        <dbReference type="Pfam" id="PF08044"/>
    </source>
</evidence>
<organism evidence="4 5">
    <name type="scientific">Gandjariella thermophila</name>
    <dbReference type="NCBI Taxonomy" id="1931992"/>
    <lineage>
        <taxon>Bacteria</taxon>
        <taxon>Bacillati</taxon>
        <taxon>Actinomycetota</taxon>
        <taxon>Actinomycetes</taxon>
        <taxon>Pseudonocardiales</taxon>
        <taxon>Pseudonocardiaceae</taxon>
        <taxon>Gandjariella</taxon>
    </lineage>
</organism>
<dbReference type="OrthoDB" id="3534574at2"/>
<keyword evidence="2" id="KW-1133">Transmembrane helix</keyword>
<feature type="region of interest" description="Disordered" evidence="1">
    <location>
        <begin position="61"/>
        <end position="88"/>
    </location>
</feature>